<dbReference type="InterPro" id="IPR027417">
    <property type="entry name" value="P-loop_NTPase"/>
</dbReference>
<keyword evidence="4" id="KW-0547">Nucleotide-binding</keyword>
<dbReference type="Gene3D" id="3.40.50.300">
    <property type="entry name" value="P-loop containing nucleotide triphosphate hydrolases"/>
    <property type="match status" value="1"/>
</dbReference>
<dbReference type="Pfam" id="PF13191">
    <property type="entry name" value="AAA_16"/>
    <property type="match status" value="1"/>
</dbReference>
<evidence type="ECO:0000256" key="4">
    <source>
        <dbReference type="ARBA" id="ARBA00022741"/>
    </source>
</evidence>
<protein>
    <submittedName>
        <fullName evidence="11">Origin recognition complex subunit 5</fullName>
    </submittedName>
</protein>
<evidence type="ECO:0000313" key="11">
    <source>
        <dbReference type="EMBL" id="KAJ9149906.1"/>
    </source>
</evidence>
<evidence type="ECO:0000256" key="5">
    <source>
        <dbReference type="ARBA" id="ARBA00022840"/>
    </source>
</evidence>
<evidence type="ECO:0000256" key="1">
    <source>
        <dbReference type="ARBA" id="ARBA00004123"/>
    </source>
</evidence>
<keyword evidence="5" id="KW-0067">ATP-binding</keyword>
<reference evidence="11" key="1">
    <citation type="submission" date="2022-07" db="EMBL/GenBank/DDBJ databases">
        <title>Fungi with potential for degradation of polypropylene.</title>
        <authorList>
            <person name="Gostincar C."/>
        </authorList>
    </citation>
    <scope>NUCLEOTIDE SEQUENCE</scope>
    <source>
        <strain evidence="11">EXF-13308</strain>
    </source>
</reference>
<proteinExistence type="inferred from homology"/>
<sequence>MSSLYQLPDEVLQSVLVNRFLSREKQIQALATLLHPNATSCRNLVVHGTEATGKSAVVSALLECLATGTDSNHRPSYAIIDSVECVTGRHLFEKTLAKVVQEVQWESTPSRCENVSQLAFELSKILKYTAPRDDRRFVLVFDGIDRQREAPLTLLPALARLSEIIPSLTTVFIVTSPPPSLLRTSFVPHVQFPNYTKPELVAILSAMPPPTLPMTTKQETTDLWSRFGAAVYDALTKAASRTLPAFVDACNALWPRFTAPILAGTYKPREFPRLLVAARVHFQDESLLDPGIIATSRKPVPGPPRGNENATTLGMPSKPLPIAPSPTDLSTLLPPTARLLLLAAYLASHNAPRHDVTLFSTYHHGQRRWRPGGVPAFGGGAGRRGPQRKHRKIARKLLGAHAFVLERMMAIFIALCVERGAPEDGTGMDTDVGMAIATLSTLHLLMRVGGGDPLDRGGKWRVNVGWEVVRGLGRSMGIEIDEWLID</sequence>
<dbReference type="Pfam" id="PF14630">
    <property type="entry name" value="ORC5_C"/>
    <property type="match status" value="1"/>
</dbReference>
<evidence type="ECO:0000256" key="2">
    <source>
        <dbReference type="ARBA" id="ARBA00006269"/>
    </source>
</evidence>
<comment type="caution">
    <text evidence="11">The sequence shown here is derived from an EMBL/GenBank/DDBJ whole genome shotgun (WGS) entry which is preliminary data.</text>
</comment>
<dbReference type="AlphaFoldDB" id="A0AA38RHK5"/>
<accession>A0AA38RHK5</accession>
<feature type="domain" description="Orc1-like AAA ATPase" evidence="8">
    <location>
        <begin position="19"/>
        <end position="168"/>
    </location>
</feature>
<feature type="domain" description="Origin recognition complex subunit 5 C-terminal" evidence="9">
    <location>
        <begin position="333"/>
        <end position="484"/>
    </location>
</feature>
<dbReference type="GO" id="GO:0003688">
    <property type="term" value="F:DNA replication origin binding"/>
    <property type="evidence" value="ECO:0007669"/>
    <property type="project" value="TreeGrafter"/>
</dbReference>
<evidence type="ECO:0000256" key="6">
    <source>
        <dbReference type="ARBA" id="ARBA00023242"/>
    </source>
</evidence>
<comment type="subcellular location">
    <subcellularLocation>
        <location evidence="1">Nucleus</location>
    </subcellularLocation>
</comment>
<dbReference type="GO" id="GO:0005664">
    <property type="term" value="C:nuclear origin of replication recognition complex"/>
    <property type="evidence" value="ECO:0007669"/>
    <property type="project" value="TreeGrafter"/>
</dbReference>
<dbReference type="PANTHER" id="PTHR12705:SF0">
    <property type="entry name" value="ORIGIN RECOGNITION COMPLEX SUBUNIT 5"/>
    <property type="match status" value="1"/>
</dbReference>
<evidence type="ECO:0000259" key="9">
    <source>
        <dbReference type="Pfam" id="PF14630"/>
    </source>
</evidence>
<feature type="region of interest" description="Disordered" evidence="7">
    <location>
        <begin position="293"/>
        <end position="317"/>
    </location>
</feature>
<evidence type="ECO:0000256" key="7">
    <source>
        <dbReference type="SAM" id="MobiDB-lite"/>
    </source>
</evidence>
<feature type="domain" description="ORC5 lid" evidence="10">
    <location>
        <begin position="224"/>
        <end position="283"/>
    </location>
</feature>
<dbReference type="InterPro" id="IPR048866">
    <property type="entry name" value="ORC5_lid"/>
</dbReference>
<dbReference type="InterPro" id="IPR041664">
    <property type="entry name" value="AAA_16"/>
</dbReference>
<evidence type="ECO:0000259" key="8">
    <source>
        <dbReference type="Pfam" id="PF13191"/>
    </source>
</evidence>
<keyword evidence="6" id="KW-0539">Nucleus</keyword>
<dbReference type="InterPro" id="IPR020796">
    <property type="entry name" value="ORC5"/>
</dbReference>
<dbReference type="Proteomes" id="UP001174694">
    <property type="component" value="Unassembled WGS sequence"/>
</dbReference>
<evidence type="ECO:0000313" key="12">
    <source>
        <dbReference type="Proteomes" id="UP001174694"/>
    </source>
</evidence>
<dbReference type="SUPFAM" id="SSF52540">
    <property type="entry name" value="P-loop containing nucleoside triphosphate hydrolases"/>
    <property type="match status" value="1"/>
</dbReference>
<keyword evidence="12" id="KW-1185">Reference proteome</keyword>
<dbReference type="EMBL" id="JANBVO010000009">
    <property type="protein sequence ID" value="KAJ9149906.1"/>
    <property type="molecule type" value="Genomic_DNA"/>
</dbReference>
<dbReference type="PANTHER" id="PTHR12705">
    <property type="entry name" value="ORIGIN RECOGNITION COMPLEX SUBUNIT 5"/>
    <property type="match status" value="1"/>
</dbReference>
<comment type="similarity">
    <text evidence="2">Belongs to the ORC5 family.</text>
</comment>
<gene>
    <name evidence="11" type="ORF">NKR23_g3934</name>
</gene>
<dbReference type="InterPro" id="IPR047088">
    <property type="entry name" value="ORC5_C"/>
</dbReference>
<dbReference type="Pfam" id="PF21639">
    <property type="entry name" value="ORC5_lid"/>
    <property type="match status" value="1"/>
</dbReference>
<evidence type="ECO:0000259" key="10">
    <source>
        <dbReference type="Pfam" id="PF21639"/>
    </source>
</evidence>
<feature type="region of interest" description="Disordered" evidence="7">
    <location>
        <begin position="370"/>
        <end position="389"/>
    </location>
</feature>
<keyword evidence="3" id="KW-0235">DNA replication</keyword>
<evidence type="ECO:0000256" key="3">
    <source>
        <dbReference type="ARBA" id="ARBA00022705"/>
    </source>
</evidence>
<name>A0AA38RHK5_9PEZI</name>
<organism evidence="11 12">
    <name type="scientific">Pleurostoma richardsiae</name>
    <dbReference type="NCBI Taxonomy" id="41990"/>
    <lineage>
        <taxon>Eukaryota</taxon>
        <taxon>Fungi</taxon>
        <taxon>Dikarya</taxon>
        <taxon>Ascomycota</taxon>
        <taxon>Pezizomycotina</taxon>
        <taxon>Sordariomycetes</taxon>
        <taxon>Sordariomycetidae</taxon>
        <taxon>Calosphaeriales</taxon>
        <taxon>Pleurostomataceae</taxon>
        <taxon>Pleurostoma</taxon>
    </lineage>
</organism>
<dbReference type="GO" id="GO:0006270">
    <property type="term" value="P:DNA replication initiation"/>
    <property type="evidence" value="ECO:0007669"/>
    <property type="project" value="TreeGrafter"/>
</dbReference>